<gene>
    <name evidence="2" type="ORF">EYH37_03870</name>
</gene>
<sequence length="79" mass="9652">MGIYDRDYYGEESKKVRVERAYIEIEVQLREQQKLLDQIFDLIKVLREERKELLKRITVLEEENRKLWEALKKLQGLEG</sequence>
<proteinExistence type="predicted"/>
<dbReference type="Proteomes" id="UP000606463">
    <property type="component" value="Unassembled WGS sequence"/>
</dbReference>
<accession>A0A9D1CGG5</accession>
<dbReference type="EMBL" id="DQVE01000042">
    <property type="protein sequence ID" value="HIP98483.1"/>
    <property type="molecule type" value="Genomic_DNA"/>
</dbReference>
<protein>
    <submittedName>
        <fullName evidence="2">Uncharacterized protein</fullName>
    </submittedName>
</protein>
<evidence type="ECO:0000313" key="3">
    <source>
        <dbReference type="Proteomes" id="UP000606463"/>
    </source>
</evidence>
<organism evidence="2 3">
    <name type="scientific">Aquifex aeolicus</name>
    <dbReference type="NCBI Taxonomy" id="63363"/>
    <lineage>
        <taxon>Bacteria</taxon>
        <taxon>Pseudomonadati</taxon>
        <taxon>Aquificota</taxon>
        <taxon>Aquificia</taxon>
        <taxon>Aquificales</taxon>
        <taxon>Aquificaceae</taxon>
        <taxon>Aquifex</taxon>
    </lineage>
</organism>
<feature type="coiled-coil region" evidence="1">
    <location>
        <begin position="29"/>
        <end position="63"/>
    </location>
</feature>
<reference evidence="2" key="1">
    <citation type="journal article" date="2020" name="ISME J.">
        <title>Gammaproteobacteria mediating utilization of methyl-, sulfur- and petroleum organic compounds in deep ocean hydrothermal plumes.</title>
        <authorList>
            <person name="Zhou Z."/>
            <person name="Liu Y."/>
            <person name="Pan J."/>
            <person name="Cron B.R."/>
            <person name="Toner B.M."/>
            <person name="Anantharaman K."/>
            <person name="Breier J.A."/>
            <person name="Dick G.J."/>
            <person name="Li M."/>
        </authorList>
    </citation>
    <scope>NUCLEOTIDE SEQUENCE</scope>
    <source>
        <strain evidence="2">SZUA-1501</strain>
    </source>
</reference>
<name>A0A9D1CGG5_AQUAO</name>
<comment type="caution">
    <text evidence="2">The sequence shown here is derived from an EMBL/GenBank/DDBJ whole genome shotgun (WGS) entry which is preliminary data.</text>
</comment>
<evidence type="ECO:0000313" key="2">
    <source>
        <dbReference type="EMBL" id="HIP98483.1"/>
    </source>
</evidence>
<evidence type="ECO:0000256" key="1">
    <source>
        <dbReference type="SAM" id="Coils"/>
    </source>
</evidence>
<dbReference type="AlphaFoldDB" id="A0A9D1CGG5"/>
<keyword evidence="1" id="KW-0175">Coiled coil</keyword>